<dbReference type="SUPFAM" id="SSF56300">
    <property type="entry name" value="Metallo-dependent phosphatases"/>
    <property type="match status" value="1"/>
</dbReference>
<dbReference type="EC" id="3.1.-.-" evidence="2"/>
<organism evidence="2 3">
    <name type="scientific">Szabonella alba</name>
    <dbReference type="NCBI Taxonomy" id="2804194"/>
    <lineage>
        <taxon>Bacteria</taxon>
        <taxon>Pseudomonadati</taxon>
        <taxon>Pseudomonadota</taxon>
        <taxon>Alphaproteobacteria</taxon>
        <taxon>Rhodobacterales</taxon>
        <taxon>Paracoccaceae</taxon>
        <taxon>Szabonella</taxon>
    </lineage>
</organism>
<dbReference type="InterPro" id="IPR024173">
    <property type="entry name" value="Pesterase_MJ0037-like"/>
</dbReference>
<dbReference type="AlphaFoldDB" id="A0A8K0V8Y5"/>
<dbReference type="GO" id="GO:0004519">
    <property type="term" value="F:endonuclease activity"/>
    <property type="evidence" value="ECO:0007669"/>
    <property type="project" value="UniProtKB-KW"/>
</dbReference>
<keyword evidence="2" id="KW-0540">Nuclease</keyword>
<dbReference type="Proteomes" id="UP000648908">
    <property type="component" value="Unassembled WGS sequence"/>
</dbReference>
<dbReference type="Pfam" id="PF00149">
    <property type="entry name" value="Metallophos"/>
    <property type="match status" value="1"/>
</dbReference>
<accession>A0A8K0V8Y5</accession>
<gene>
    <name evidence="2" type="primary">pdeM</name>
    <name evidence="2" type="ORF">JL811_01430</name>
</gene>
<name>A0A8K0V8Y5_9RHOB</name>
<dbReference type="EMBL" id="JAESVN010000001">
    <property type="protein sequence ID" value="MBL4915868.1"/>
    <property type="molecule type" value="Genomic_DNA"/>
</dbReference>
<evidence type="ECO:0000259" key="1">
    <source>
        <dbReference type="Pfam" id="PF00149"/>
    </source>
</evidence>
<feature type="domain" description="Calcineurin-like phosphoesterase" evidence="1">
    <location>
        <begin position="27"/>
        <end position="122"/>
    </location>
</feature>
<dbReference type="GO" id="GO:0016787">
    <property type="term" value="F:hydrolase activity"/>
    <property type="evidence" value="ECO:0007669"/>
    <property type="project" value="UniProtKB-KW"/>
</dbReference>
<protein>
    <submittedName>
        <fullName evidence="2">Ligase-associated DNA damage response endonuclease PdeM</fullName>
        <ecNumber evidence="2">3.1.-.-</ecNumber>
    </submittedName>
</protein>
<dbReference type="PANTHER" id="PTHR39323:SF1">
    <property type="entry name" value="BLR1149 PROTEIN"/>
    <property type="match status" value="1"/>
</dbReference>
<evidence type="ECO:0000313" key="3">
    <source>
        <dbReference type="Proteomes" id="UP000648908"/>
    </source>
</evidence>
<proteinExistence type="predicted"/>
<keyword evidence="2" id="KW-0255">Endonuclease</keyword>
<dbReference type="PIRSF" id="PIRSF000887">
    <property type="entry name" value="Pesterase_MJ0037"/>
    <property type="match status" value="1"/>
</dbReference>
<dbReference type="InterPro" id="IPR029052">
    <property type="entry name" value="Metallo-depent_PP-like"/>
</dbReference>
<dbReference type="GO" id="GO:0016874">
    <property type="term" value="F:ligase activity"/>
    <property type="evidence" value="ECO:0007669"/>
    <property type="project" value="UniProtKB-KW"/>
</dbReference>
<keyword evidence="2" id="KW-0378">Hydrolase</keyword>
<dbReference type="InterPro" id="IPR004843">
    <property type="entry name" value="Calcineurin-like_PHP"/>
</dbReference>
<dbReference type="InterPro" id="IPR026336">
    <property type="entry name" value="PdeM-like"/>
</dbReference>
<evidence type="ECO:0000313" key="2">
    <source>
        <dbReference type="EMBL" id="MBL4915868.1"/>
    </source>
</evidence>
<dbReference type="NCBIfam" id="TIGR04123">
    <property type="entry name" value="P_estr_lig_assc"/>
    <property type="match status" value="1"/>
</dbReference>
<keyword evidence="2" id="KW-0436">Ligase</keyword>
<dbReference type="Gene3D" id="3.60.21.10">
    <property type="match status" value="1"/>
</dbReference>
<comment type="caution">
    <text evidence="2">The sequence shown here is derived from an EMBL/GenBank/DDBJ whole genome shotgun (WGS) entry which is preliminary data.</text>
</comment>
<dbReference type="PANTHER" id="PTHR39323">
    <property type="entry name" value="BLR1149 PROTEIN"/>
    <property type="match status" value="1"/>
</dbReference>
<reference evidence="2" key="1">
    <citation type="submission" date="2021-01" db="EMBL/GenBank/DDBJ databases">
        <title>Tabrizicola alba sp. nov. a motile alkaliphilic bacterium isolated from a soda lake.</title>
        <authorList>
            <person name="Szuroczki S."/>
            <person name="Abbaszade G."/>
            <person name="Schumann P."/>
            <person name="Toth E."/>
        </authorList>
    </citation>
    <scope>NUCLEOTIDE SEQUENCE</scope>
    <source>
        <strain evidence="2">DMG-N-6</strain>
    </source>
</reference>
<sequence>MPGYALRLQGEALEALGSGALWWPGPRVLVVSDLHLGRSGRFARRGGALLPPYETEATLERLEAEVSARNPARVICLGDSFDDDAAAGELAEAHRDWLLRMMAGRDWIWITGNHDPGPGGLAGSLRADVQIGPLVFRHNAEPGATGEVSGHYHPKARLAGRLRPCFLTDANRVILPAFGTYTGGMDCRDPVFSGLLARPAMAILTGQQPIPFPL</sequence>
<keyword evidence="3" id="KW-1185">Reference proteome</keyword>